<gene>
    <name evidence="9" type="ORF">ACHHYP_04203</name>
</gene>
<feature type="region of interest" description="Disordered" evidence="7">
    <location>
        <begin position="147"/>
        <end position="170"/>
    </location>
</feature>
<sequence>MALERDEDAGMADDPMASDERSDAWRHKLRVRDSVDVRNVFGNWCAAMILQVTTSSVRVRFHNMNDKWDAWYPRHSLSLAPASTQATNDGLPFEPNQPIDLFLHDTWKEACVHRVRTDEVFVQLAGDTQQQRWVPFLPSWLAPQGVHTASPVADDPARRPSRPPMAGSSFDRYRRGLQDQQLQLVEVPGDGNCLFRAISHQLYGDDRFHAVVRAACMDYMEAEKTYFEPYVVGDMPAFLRYVAHKRQDAVWGDDPELQALSELYDRPLQVFVSDASTGAACLRTFHEASAGRGPPLRLSFYGGGHYDSIIPLGAHETLWEAPGAWEQARLAAVRSQAAEVQDTLERSRLEVSGRGTLEEAFAASVAAYEAHVAAAVEAEDVAAAAAASERDAVQASLEQSVAAESEAAQLQAALQASLGDDAQLQAALRASMDPYEEMLRQVLAQSAAAHDADADLQAALAQSWAAGI</sequence>
<dbReference type="PANTHER" id="PTHR12419:SF4">
    <property type="entry name" value="OTU DOMAIN-CONTAINING PROTEIN 5"/>
    <property type="match status" value="1"/>
</dbReference>
<organism evidence="9 10">
    <name type="scientific">Achlya hypogyna</name>
    <name type="common">Oomycete</name>
    <name type="synonym">Protoachlya hypogyna</name>
    <dbReference type="NCBI Taxonomy" id="1202772"/>
    <lineage>
        <taxon>Eukaryota</taxon>
        <taxon>Sar</taxon>
        <taxon>Stramenopiles</taxon>
        <taxon>Oomycota</taxon>
        <taxon>Saprolegniomycetes</taxon>
        <taxon>Saprolegniales</taxon>
        <taxon>Achlyaceae</taxon>
        <taxon>Achlya</taxon>
    </lineage>
</organism>
<keyword evidence="10" id="KW-1185">Reference proteome</keyword>
<dbReference type="GO" id="GO:0004843">
    <property type="term" value="F:cysteine-type deubiquitinase activity"/>
    <property type="evidence" value="ECO:0007669"/>
    <property type="project" value="UniProtKB-EC"/>
</dbReference>
<comment type="similarity">
    <text evidence="2">Belongs to the peptidase C85 family.</text>
</comment>
<evidence type="ECO:0000256" key="2">
    <source>
        <dbReference type="ARBA" id="ARBA00010407"/>
    </source>
</evidence>
<dbReference type="EC" id="3.4.19.12" evidence="3"/>
<dbReference type="CDD" id="cd22752">
    <property type="entry name" value="OTU_OTUD5-like"/>
    <property type="match status" value="1"/>
</dbReference>
<keyword evidence="4" id="KW-0645">Protease</keyword>
<dbReference type="STRING" id="1202772.A0A1V9Z201"/>
<dbReference type="Pfam" id="PF02338">
    <property type="entry name" value="OTU"/>
    <property type="match status" value="1"/>
</dbReference>
<dbReference type="InterPro" id="IPR003323">
    <property type="entry name" value="OTU_dom"/>
</dbReference>
<dbReference type="EMBL" id="JNBR01000491">
    <property type="protein sequence ID" value="OQR91922.1"/>
    <property type="molecule type" value="Genomic_DNA"/>
</dbReference>
<comment type="caution">
    <text evidence="9">The sequence shown here is derived from an EMBL/GenBank/DDBJ whole genome shotgun (WGS) entry which is preliminary data.</text>
</comment>
<dbReference type="GO" id="GO:0061578">
    <property type="term" value="F:K63-linked deubiquitinase activity"/>
    <property type="evidence" value="ECO:0007669"/>
    <property type="project" value="TreeGrafter"/>
</dbReference>
<evidence type="ECO:0000256" key="3">
    <source>
        <dbReference type="ARBA" id="ARBA00012759"/>
    </source>
</evidence>
<dbReference type="GO" id="GO:0016579">
    <property type="term" value="P:protein deubiquitination"/>
    <property type="evidence" value="ECO:0007669"/>
    <property type="project" value="TreeGrafter"/>
</dbReference>
<evidence type="ECO:0000256" key="1">
    <source>
        <dbReference type="ARBA" id="ARBA00000707"/>
    </source>
</evidence>
<evidence type="ECO:0000256" key="7">
    <source>
        <dbReference type="SAM" id="MobiDB-lite"/>
    </source>
</evidence>
<dbReference type="AlphaFoldDB" id="A0A1V9Z201"/>
<feature type="domain" description="OTU" evidence="8">
    <location>
        <begin position="182"/>
        <end position="312"/>
    </location>
</feature>
<reference evidence="9 10" key="1">
    <citation type="journal article" date="2014" name="Genome Biol. Evol.">
        <title>The secreted proteins of Achlya hypogyna and Thraustotheca clavata identify the ancestral oomycete secretome and reveal gene acquisitions by horizontal gene transfer.</title>
        <authorList>
            <person name="Misner I."/>
            <person name="Blouin N."/>
            <person name="Leonard G."/>
            <person name="Richards T.A."/>
            <person name="Lane C.E."/>
        </authorList>
    </citation>
    <scope>NUCLEOTIDE SEQUENCE [LARGE SCALE GENOMIC DNA]</scope>
    <source>
        <strain evidence="9 10">ATCC 48635</strain>
    </source>
</reference>
<evidence type="ECO:0000313" key="10">
    <source>
        <dbReference type="Proteomes" id="UP000243579"/>
    </source>
</evidence>
<dbReference type="GO" id="GO:0006508">
    <property type="term" value="P:proteolysis"/>
    <property type="evidence" value="ECO:0007669"/>
    <property type="project" value="UniProtKB-KW"/>
</dbReference>
<dbReference type="PANTHER" id="PTHR12419">
    <property type="entry name" value="OTU DOMAIN CONTAINING PROTEIN"/>
    <property type="match status" value="1"/>
</dbReference>
<evidence type="ECO:0000256" key="5">
    <source>
        <dbReference type="ARBA" id="ARBA00022786"/>
    </source>
</evidence>
<evidence type="ECO:0000256" key="6">
    <source>
        <dbReference type="ARBA" id="ARBA00022801"/>
    </source>
</evidence>
<feature type="compositionally biased region" description="Acidic residues" evidence="7">
    <location>
        <begin position="1"/>
        <end position="11"/>
    </location>
</feature>
<comment type="catalytic activity">
    <reaction evidence="1">
        <text>Thiol-dependent hydrolysis of ester, thioester, amide, peptide and isopeptide bonds formed by the C-terminal Gly of ubiquitin (a 76-residue protein attached to proteins as an intracellular targeting signal).</text>
        <dbReference type="EC" id="3.4.19.12"/>
    </reaction>
</comment>
<feature type="region of interest" description="Disordered" evidence="7">
    <location>
        <begin position="1"/>
        <end position="23"/>
    </location>
</feature>
<dbReference type="Gene3D" id="3.90.70.80">
    <property type="match status" value="1"/>
</dbReference>
<dbReference type="Gene3D" id="2.30.30.140">
    <property type="match status" value="1"/>
</dbReference>
<dbReference type="PROSITE" id="PS50802">
    <property type="entry name" value="OTU"/>
    <property type="match status" value="1"/>
</dbReference>
<keyword evidence="6" id="KW-0378">Hydrolase</keyword>
<accession>A0A1V9Z201</accession>
<evidence type="ECO:0000313" key="9">
    <source>
        <dbReference type="EMBL" id="OQR91922.1"/>
    </source>
</evidence>
<dbReference type="OrthoDB" id="415023at2759"/>
<dbReference type="InterPro" id="IPR038765">
    <property type="entry name" value="Papain-like_cys_pep_sf"/>
</dbReference>
<dbReference type="SUPFAM" id="SSF54001">
    <property type="entry name" value="Cysteine proteinases"/>
    <property type="match status" value="1"/>
</dbReference>
<evidence type="ECO:0000256" key="4">
    <source>
        <dbReference type="ARBA" id="ARBA00022670"/>
    </source>
</evidence>
<name>A0A1V9Z201_ACHHY</name>
<protein>
    <recommendedName>
        <fullName evidence="3">ubiquitinyl hydrolase 1</fullName>
        <ecNumber evidence="3">3.4.19.12</ecNumber>
    </recommendedName>
</protein>
<proteinExistence type="inferred from homology"/>
<dbReference type="SUPFAM" id="SSF63748">
    <property type="entry name" value="Tudor/PWWP/MBT"/>
    <property type="match status" value="1"/>
</dbReference>
<evidence type="ECO:0000259" key="8">
    <source>
        <dbReference type="PROSITE" id="PS50802"/>
    </source>
</evidence>
<dbReference type="InterPro" id="IPR050704">
    <property type="entry name" value="Peptidase_C85-like"/>
</dbReference>
<keyword evidence="5" id="KW-0833">Ubl conjugation pathway</keyword>
<dbReference type="Proteomes" id="UP000243579">
    <property type="component" value="Unassembled WGS sequence"/>
</dbReference>